<evidence type="ECO:0000256" key="1">
    <source>
        <dbReference type="ARBA" id="ARBA00001933"/>
    </source>
</evidence>
<evidence type="ECO:0000256" key="3">
    <source>
        <dbReference type="ARBA" id="ARBA00011881"/>
    </source>
</evidence>
<dbReference type="GO" id="GO:0005829">
    <property type="term" value="C:cytosol"/>
    <property type="evidence" value="ECO:0007669"/>
    <property type="project" value="TreeGrafter"/>
</dbReference>
<keyword evidence="4" id="KW-0663">Pyridoxal phosphate</keyword>
<dbReference type="AlphaFoldDB" id="A0A432WHF7"/>
<dbReference type="SUPFAM" id="SSF53383">
    <property type="entry name" value="PLP-dependent transferases"/>
    <property type="match status" value="1"/>
</dbReference>
<dbReference type="PANTHER" id="PTHR48097:SF9">
    <property type="entry name" value="L-THREONINE ALDOLASE"/>
    <property type="match status" value="1"/>
</dbReference>
<evidence type="ECO:0000256" key="4">
    <source>
        <dbReference type="ARBA" id="ARBA00022898"/>
    </source>
</evidence>
<dbReference type="RefSeq" id="WP_126798869.1">
    <property type="nucleotide sequence ID" value="NZ_PIPO01000003.1"/>
</dbReference>
<name>A0A432WHF7_9GAMM</name>
<comment type="caution">
    <text evidence="6">The sequence shown here is derived from an EMBL/GenBank/DDBJ whole genome shotgun (WGS) entry which is preliminary data.</text>
</comment>
<dbReference type="PANTHER" id="PTHR48097">
    <property type="entry name" value="L-THREONINE ALDOLASE-RELATED"/>
    <property type="match status" value="1"/>
</dbReference>
<sequence>MAFADARLQQAYKDAARQVKFSFLRHPQRSMSDVLLGLSERAKNVPEADYYGQGELIEGFEQDLASRFGKEAALFLPSGTMAQPLALRIHCDERHNNRVALHPSSHLLLHEESGYRKLWQLQKLQYGPADRPARLSDCKAWPAQQRPAAMVYELPLRELGGELPSWQSLQEQAQWAKRHQIALHIDGARIWQCAAAYQHSLADIADLADSLYVSFYKDIGGIAGAALLGNADFIQKARVWARRAGGNLYALYPYVLAAQQGMHDNLDAISEAVSYTVVLAPALAEIDGIELIPAEPKCAMFHIRIELPPSQLMTQVIAYARQHDVLMLPMPRQHSANHCVFEISVGRNALAQPIEFWQLHMRNLLQSSGLA</sequence>
<dbReference type="Gene3D" id="3.90.1150.10">
    <property type="entry name" value="Aspartate Aminotransferase, domain 1"/>
    <property type="match status" value="1"/>
</dbReference>
<dbReference type="InterPro" id="IPR015421">
    <property type="entry name" value="PyrdxlP-dep_Trfase_major"/>
</dbReference>
<feature type="domain" description="Aromatic amino acid beta-eliminating lyase/threonine aldolase" evidence="5">
    <location>
        <begin position="49"/>
        <end position="301"/>
    </location>
</feature>
<evidence type="ECO:0000313" key="7">
    <source>
        <dbReference type="Proteomes" id="UP000287823"/>
    </source>
</evidence>
<reference evidence="6 7" key="1">
    <citation type="journal article" date="2011" name="Front. Microbiol.">
        <title>Genomic signatures of strain selection and enhancement in Bacillus atrophaeus var. globigii, a historical biowarfare simulant.</title>
        <authorList>
            <person name="Gibbons H.S."/>
            <person name="Broomall S.M."/>
            <person name="McNew L.A."/>
            <person name="Daligault H."/>
            <person name="Chapman C."/>
            <person name="Bruce D."/>
            <person name="Karavis M."/>
            <person name="Krepps M."/>
            <person name="McGregor P.A."/>
            <person name="Hong C."/>
            <person name="Park K.H."/>
            <person name="Akmal A."/>
            <person name="Feldman A."/>
            <person name="Lin J.S."/>
            <person name="Chang W.E."/>
            <person name="Higgs B.W."/>
            <person name="Demirev P."/>
            <person name="Lindquist J."/>
            <person name="Liem A."/>
            <person name="Fochler E."/>
            <person name="Read T.D."/>
            <person name="Tapia R."/>
            <person name="Johnson S."/>
            <person name="Bishop-Lilly K.A."/>
            <person name="Detter C."/>
            <person name="Han C."/>
            <person name="Sozhamannan S."/>
            <person name="Rosenzweig C.N."/>
            <person name="Skowronski E.W."/>
        </authorList>
    </citation>
    <scope>NUCLEOTIDE SEQUENCE [LARGE SCALE GENOMIC DNA]</scope>
    <source>
        <strain evidence="6 7">Y4G10-17</strain>
    </source>
</reference>
<evidence type="ECO:0000259" key="5">
    <source>
        <dbReference type="Pfam" id="PF01212"/>
    </source>
</evidence>
<dbReference type="Proteomes" id="UP000287823">
    <property type="component" value="Unassembled WGS sequence"/>
</dbReference>
<dbReference type="Gene3D" id="3.40.640.10">
    <property type="entry name" value="Type I PLP-dependent aspartate aminotransferase-like (Major domain)"/>
    <property type="match status" value="1"/>
</dbReference>
<evidence type="ECO:0000256" key="2">
    <source>
        <dbReference type="ARBA" id="ARBA00006966"/>
    </source>
</evidence>
<dbReference type="InterPro" id="IPR015422">
    <property type="entry name" value="PyrdxlP-dep_Trfase_small"/>
</dbReference>
<dbReference type="GO" id="GO:0008732">
    <property type="term" value="F:L-allo-threonine aldolase activity"/>
    <property type="evidence" value="ECO:0007669"/>
    <property type="project" value="TreeGrafter"/>
</dbReference>
<dbReference type="GO" id="GO:0006567">
    <property type="term" value="P:L-threonine catabolic process"/>
    <property type="evidence" value="ECO:0007669"/>
    <property type="project" value="TreeGrafter"/>
</dbReference>
<keyword evidence="7" id="KW-1185">Reference proteome</keyword>
<proteinExistence type="inferred from homology"/>
<evidence type="ECO:0000313" key="6">
    <source>
        <dbReference type="EMBL" id="RUO33147.1"/>
    </source>
</evidence>
<gene>
    <name evidence="6" type="ORF">CWE14_07935</name>
</gene>
<organism evidence="6 7">
    <name type="scientific">Aliidiomarina soli</name>
    <dbReference type="NCBI Taxonomy" id="1928574"/>
    <lineage>
        <taxon>Bacteria</taxon>
        <taxon>Pseudomonadati</taxon>
        <taxon>Pseudomonadota</taxon>
        <taxon>Gammaproteobacteria</taxon>
        <taxon>Alteromonadales</taxon>
        <taxon>Idiomarinaceae</taxon>
        <taxon>Aliidiomarina</taxon>
    </lineage>
</organism>
<dbReference type="Pfam" id="PF01212">
    <property type="entry name" value="Beta_elim_lyase"/>
    <property type="match status" value="1"/>
</dbReference>
<comment type="similarity">
    <text evidence="2">Belongs to the threonine aldolase family.</text>
</comment>
<protein>
    <submittedName>
        <fullName evidence="6">Threonine aldolase</fullName>
    </submittedName>
</protein>
<accession>A0A432WHF7</accession>
<comment type="cofactor">
    <cofactor evidence="1">
        <name>pyridoxal 5'-phosphate</name>
        <dbReference type="ChEBI" id="CHEBI:597326"/>
    </cofactor>
</comment>
<dbReference type="EMBL" id="PIPO01000003">
    <property type="protein sequence ID" value="RUO33147.1"/>
    <property type="molecule type" value="Genomic_DNA"/>
</dbReference>
<dbReference type="GO" id="GO:0006545">
    <property type="term" value="P:glycine biosynthetic process"/>
    <property type="evidence" value="ECO:0007669"/>
    <property type="project" value="TreeGrafter"/>
</dbReference>
<dbReference type="InterPro" id="IPR015424">
    <property type="entry name" value="PyrdxlP-dep_Trfase"/>
</dbReference>
<comment type="subunit">
    <text evidence="3">Homotetramer.</text>
</comment>
<dbReference type="InterPro" id="IPR001597">
    <property type="entry name" value="ArAA_b-elim_lyase/Thr_aldolase"/>
</dbReference>